<evidence type="ECO:0000313" key="4">
    <source>
        <dbReference type="Proteomes" id="UP000192726"/>
    </source>
</evidence>
<evidence type="ECO:0000256" key="2">
    <source>
        <dbReference type="ARBA" id="ARBA00023002"/>
    </source>
</evidence>
<evidence type="ECO:0000313" key="3">
    <source>
        <dbReference type="EMBL" id="ARF57345.1"/>
    </source>
</evidence>
<accession>A0A1V0TWL3</accession>
<sequence length="257" mass="26676">MGTLSGRTALVTGGSRGIGRAIAERLGRDGARVAVHYGRDEVAAKETVAAIEAEGGRAFAIRAELGVPGDAATLWAAFDEQADGLDILVNNAGINKAVDGTLKRIGEVTEEDFDRLFAVNAKAPFFIAQQGLRRMRDGGRIITTSTGLTRGAAKPELIAYAMSKGAVDVFTSTLAKDLGPRGITVNAVAPGAVDTDMNAGWLRGEGNSEARTALRAISPLGRVGQPADIGDVVAFLASDDSRWVTGQWIDATGGALL</sequence>
<dbReference type="AlphaFoldDB" id="A0A1V0TWL3"/>
<dbReference type="PANTHER" id="PTHR43639:SF1">
    <property type="entry name" value="SHORT-CHAIN DEHYDROGENASE_REDUCTASE FAMILY PROTEIN"/>
    <property type="match status" value="1"/>
</dbReference>
<gene>
    <name evidence="3" type="ORF">B1H19_27050</name>
</gene>
<proteinExistence type="inferred from homology"/>
<dbReference type="STRING" id="553510.B1H19_27050"/>
<dbReference type="PRINTS" id="PR00080">
    <property type="entry name" value="SDRFAMILY"/>
</dbReference>
<organism evidence="3 4">
    <name type="scientific">Streptomyces gilvosporeus</name>
    <dbReference type="NCBI Taxonomy" id="553510"/>
    <lineage>
        <taxon>Bacteria</taxon>
        <taxon>Bacillati</taxon>
        <taxon>Actinomycetota</taxon>
        <taxon>Actinomycetes</taxon>
        <taxon>Kitasatosporales</taxon>
        <taxon>Streptomycetaceae</taxon>
        <taxon>Streptomyces</taxon>
    </lineage>
</organism>
<keyword evidence="4" id="KW-1185">Reference proteome</keyword>
<dbReference type="KEGG" id="sgv:B1H19_27050"/>
<dbReference type="Proteomes" id="UP000192726">
    <property type="component" value="Chromosome"/>
</dbReference>
<dbReference type="PANTHER" id="PTHR43639">
    <property type="entry name" value="OXIDOREDUCTASE, SHORT-CHAIN DEHYDROGENASE/REDUCTASE FAMILY (AFU_ORTHOLOGUE AFUA_5G02870)"/>
    <property type="match status" value="1"/>
</dbReference>
<keyword evidence="2" id="KW-0560">Oxidoreductase</keyword>
<dbReference type="Pfam" id="PF13561">
    <property type="entry name" value="adh_short_C2"/>
    <property type="match status" value="1"/>
</dbReference>
<dbReference type="InterPro" id="IPR002347">
    <property type="entry name" value="SDR_fam"/>
</dbReference>
<dbReference type="PRINTS" id="PR00081">
    <property type="entry name" value="GDHRDH"/>
</dbReference>
<dbReference type="Gene3D" id="3.40.50.720">
    <property type="entry name" value="NAD(P)-binding Rossmann-like Domain"/>
    <property type="match status" value="1"/>
</dbReference>
<dbReference type="InterPro" id="IPR036291">
    <property type="entry name" value="NAD(P)-bd_dom_sf"/>
</dbReference>
<dbReference type="OrthoDB" id="9803333at2"/>
<protein>
    <submittedName>
        <fullName evidence="3">Short-chain dehydrogenase</fullName>
    </submittedName>
</protein>
<dbReference type="GO" id="GO:0016491">
    <property type="term" value="F:oxidoreductase activity"/>
    <property type="evidence" value="ECO:0007669"/>
    <property type="project" value="UniProtKB-KW"/>
</dbReference>
<evidence type="ECO:0000256" key="1">
    <source>
        <dbReference type="ARBA" id="ARBA00006484"/>
    </source>
</evidence>
<comment type="similarity">
    <text evidence="1">Belongs to the short-chain dehydrogenases/reductases (SDR) family.</text>
</comment>
<reference evidence="3 4" key="1">
    <citation type="submission" date="2017-04" db="EMBL/GenBank/DDBJ databases">
        <title>Complete Genome Sequence of Streptomyces gilvosporeus F607, a Capable Producer of Natamycin.</title>
        <authorList>
            <person name="Zong G."/>
            <person name="Zhong C."/>
            <person name="Fu J."/>
            <person name="Qin R."/>
            <person name="Cao G."/>
        </authorList>
    </citation>
    <scope>NUCLEOTIDE SEQUENCE [LARGE SCALE GENOMIC DNA]</scope>
    <source>
        <strain evidence="3 4">F607</strain>
    </source>
</reference>
<dbReference type="SUPFAM" id="SSF51735">
    <property type="entry name" value="NAD(P)-binding Rossmann-fold domains"/>
    <property type="match status" value="1"/>
</dbReference>
<dbReference type="EMBL" id="CP020569">
    <property type="protein sequence ID" value="ARF57345.1"/>
    <property type="molecule type" value="Genomic_DNA"/>
</dbReference>
<dbReference type="RefSeq" id="WP_083107345.1">
    <property type="nucleotide sequence ID" value="NZ_CP020569.1"/>
</dbReference>
<name>A0A1V0TWL3_9ACTN</name>
<dbReference type="FunFam" id="3.40.50.720:FF:000084">
    <property type="entry name" value="Short-chain dehydrogenase reductase"/>
    <property type="match status" value="1"/>
</dbReference>